<gene>
    <name evidence="1" type="ORF">PM738_13585</name>
</gene>
<dbReference type="RefSeq" id="WP_020994282.1">
    <property type="nucleotide sequence ID" value="NZ_JAQLKE010000026.1"/>
</dbReference>
<dbReference type="AlphaFoldDB" id="A0AB35IL48"/>
<comment type="caution">
    <text evidence="1">The sequence shown here is derived from an EMBL/GenBank/DDBJ whole genome shotgun (WGS) entry which is preliminary data.</text>
</comment>
<accession>A0AB35IL48</accession>
<proteinExistence type="predicted"/>
<protein>
    <submittedName>
        <fullName evidence="1">Uncharacterized protein</fullName>
    </submittedName>
</protein>
<organism evidence="1 2">
    <name type="scientific">Thomasclavelia ramosa</name>
    <dbReference type="NCBI Taxonomy" id="1547"/>
    <lineage>
        <taxon>Bacteria</taxon>
        <taxon>Bacillati</taxon>
        <taxon>Bacillota</taxon>
        <taxon>Erysipelotrichia</taxon>
        <taxon>Erysipelotrichales</taxon>
        <taxon>Coprobacillaceae</taxon>
        <taxon>Thomasclavelia</taxon>
    </lineage>
</organism>
<dbReference type="EMBL" id="JAQLKE010000026">
    <property type="protein sequence ID" value="MDB7084837.1"/>
    <property type="molecule type" value="Genomic_DNA"/>
</dbReference>
<sequence>MTNRYIEKTTSNLLNILQTVKRSAYQKRGHSDVTFSFGNEKVELVADVIPEREAGYKVIASLICEDTTLIDESNKNIVKKIKETFNGEDSIFVSY</sequence>
<evidence type="ECO:0000313" key="1">
    <source>
        <dbReference type="EMBL" id="MDB7084837.1"/>
    </source>
</evidence>
<reference evidence="1" key="1">
    <citation type="submission" date="2023-01" db="EMBL/GenBank/DDBJ databases">
        <title>Human gut microbiome strain richness.</title>
        <authorList>
            <person name="Chen-Liaw A."/>
        </authorList>
    </citation>
    <scope>NUCLEOTIDE SEQUENCE</scope>
    <source>
        <strain evidence="1">1001217st2_G6_1001217B_191108</strain>
    </source>
</reference>
<name>A0AB35IL48_9FIRM</name>
<evidence type="ECO:0000313" key="2">
    <source>
        <dbReference type="Proteomes" id="UP001211987"/>
    </source>
</evidence>
<dbReference type="Proteomes" id="UP001211987">
    <property type="component" value="Unassembled WGS sequence"/>
</dbReference>